<dbReference type="PROSITE" id="PS50157">
    <property type="entry name" value="ZINC_FINGER_C2H2_2"/>
    <property type="match status" value="3"/>
</dbReference>
<dbReference type="InterPro" id="IPR013087">
    <property type="entry name" value="Znf_C2H2_type"/>
</dbReference>
<dbReference type="AlphaFoldDB" id="A0A8C3UVT4"/>
<dbReference type="GO" id="GO:0031519">
    <property type="term" value="C:PcG protein complex"/>
    <property type="evidence" value="ECO:0007669"/>
    <property type="project" value="TreeGrafter"/>
</dbReference>
<dbReference type="PROSITE" id="PS00028">
    <property type="entry name" value="ZINC_FINGER_C2H2_1"/>
    <property type="match status" value="3"/>
</dbReference>
<evidence type="ECO:0000256" key="3">
    <source>
        <dbReference type="ARBA" id="ARBA00022737"/>
    </source>
</evidence>
<dbReference type="SMART" id="SM00355">
    <property type="entry name" value="ZnF_C2H2"/>
    <property type="match status" value="3"/>
</dbReference>
<evidence type="ECO:0000256" key="8">
    <source>
        <dbReference type="SAM" id="MobiDB-lite"/>
    </source>
</evidence>
<evidence type="ECO:0000313" key="11">
    <source>
        <dbReference type="Proteomes" id="UP000694563"/>
    </source>
</evidence>
<dbReference type="GO" id="GO:0005667">
    <property type="term" value="C:transcription regulator complex"/>
    <property type="evidence" value="ECO:0007669"/>
    <property type="project" value="TreeGrafter"/>
</dbReference>
<feature type="domain" description="C2H2-type" evidence="9">
    <location>
        <begin position="86"/>
        <end position="113"/>
    </location>
</feature>
<evidence type="ECO:0000256" key="5">
    <source>
        <dbReference type="ARBA" id="ARBA00022833"/>
    </source>
</evidence>
<reference evidence="10" key="1">
    <citation type="submission" date="2025-08" db="UniProtKB">
        <authorList>
            <consortium name="Ensembl"/>
        </authorList>
    </citation>
    <scope>IDENTIFICATION</scope>
</reference>
<sequence length="209" mass="24359">MEIPPDLPPVDSHWGEALRVWGVWEEVSNQQQSPPPRTHTHRGETLPHRRLHTGEKPHECEECGKSFSRSSHLINHQRTHTGERPYRCEECGKSFTVCDKLICHQNIHTGERPYECEDCEKGFRDHSSLICHQRIHTGERPFECSKWGKKRCTVCCQRLHLLPQHPSHRWCCLQWSGQQERALLCSWLASGKLRQRSSLTVAFSPLFLL</sequence>
<evidence type="ECO:0000256" key="7">
    <source>
        <dbReference type="PROSITE-ProRule" id="PRU00042"/>
    </source>
</evidence>
<dbReference type="GO" id="GO:0000981">
    <property type="term" value="F:DNA-binding transcription factor activity, RNA polymerase II-specific"/>
    <property type="evidence" value="ECO:0007669"/>
    <property type="project" value="TreeGrafter"/>
</dbReference>
<dbReference type="GO" id="GO:0000785">
    <property type="term" value="C:chromatin"/>
    <property type="evidence" value="ECO:0007669"/>
    <property type="project" value="TreeGrafter"/>
</dbReference>
<dbReference type="GO" id="GO:0000978">
    <property type="term" value="F:RNA polymerase II cis-regulatory region sequence-specific DNA binding"/>
    <property type="evidence" value="ECO:0007669"/>
    <property type="project" value="TreeGrafter"/>
</dbReference>
<organism evidence="10 11">
    <name type="scientific">Catharus ustulatus</name>
    <name type="common">Russet-backed thrush</name>
    <name type="synonym">Hylocichla ustulatus</name>
    <dbReference type="NCBI Taxonomy" id="91951"/>
    <lineage>
        <taxon>Eukaryota</taxon>
        <taxon>Metazoa</taxon>
        <taxon>Chordata</taxon>
        <taxon>Craniata</taxon>
        <taxon>Vertebrata</taxon>
        <taxon>Euteleostomi</taxon>
        <taxon>Archelosauria</taxon>
        <taxon>Archosauria</taxon>
        <taxon>Dinosauria</taxon>
        <taxon>Saurischia</taxon>
        <taxon>Theropoda</taxon>
        <taxon>Coelurosauria</taxon>
        <taxon>Aves</taxon>
        <taxon>Neognathae</taxon>
        <taxon>Neoaves</taxon>
        <taxon>Telluraves</taxon>
        <taxon>Australaves</taxon>
        <taxon>Passeriformes</taxon>
        <taxon>Turdidae</taxon>
        <taxon>Catharus</taxon>
    </lineage>
</organism>
<evidence type="ECO:0000256" key="1">
    <source>
        <dbReference type="ARBA" id="ARBA00004123"/>
    </source>
</evidence>
<dbReference type="SUPFAM" id="SSF57667">
    <property type="entry name" value="beta-beta-alpha zinc fingers"/>
    <property type="match status" value="2"/>
</dbReference>
<keyword evidence="4 7" id="KW-0863">Zinc-finger</keyword>
<keyword evidence="2" id="KW-0479">Metal-binding</keyword>
<name>A0A8C3UVT4_CATUS</name>
<dbReference type="Gene3D" id="3.30.160.60">
    <property type="entry name" value="Classic Zinc Finger"/>
    <property type="match status" value="3"/>
</dbReference>
<reference evidence="10" key="2">
    <citation type="submission" date="2025-09" db="UniProtKB">
        <authorList>
            <consortium name="Ensembl"/>
        </authorList>
    </citation>
    <scope>IDENTIFICATION</scope>
</reference>
<dbReference type="PANTHER" id="PTHR14003:SF23">
    <property type="entry name" value="ZINC FINGER PROTEIN 143"/>
    <property type="match status" value="1"/>
</dbReference>
<keyword evidence="11" id="KW-1185">Reference proteome</keyword>
<keyword evidence="5" id="KW-0862">Zinc</keyword>
<keyword evidence="3" id="KW-0677">Repeat</keyword>
<protein>
    <recommendedName>
        <fullName evidence="9">C2H2-type domain-containing protein</fullName>
    </recommendedName>
</protein>
<dbReference type="GO" id="GO:0008270">
    <property type="term" value="F:zinc ion binding"/>
    <property type="evidence" value="ECO:0007669"/>
    <property type="project" value="UniProtKB-KW"/>
</dbReference>
<proteinExistence type="predicted"/>
<evidence type="ECO:0000256" key="6">
    <source>
        <dbReference type="ARBA" id="ARBA00023242"/>
    </source>
</evidence>
<dbReference type="FunFam" id="3.30.160.60:FF:000912">
    <property type="entry name" value="Zinc finger protein 660"/>
    <property type="match status" value="1"/>
</dbReference>
<dbReference type="PANTHER" id="PTHR14003">
    <property type="entry name" value="TRANSCRIPTIONAL REPRESSOR PROTEIN YY"/>
    <property type="match status" value="1"/>
</dbReference>
<dbReference type="Proteomes" id="UP000694563">
    <property type="component" value="Unassembled WGS sequence"/>
</dbReference>
<dbReference type="FunFam" id="3.30.160.60:FF:001270">
    <property type="entry name" value="zinc finger protein 583 isoform X1"/>
    <property type="match status" value="1"/>
</dbReference>
<dbReference type="FunFam" id="3.30.160.60:FF:000016">
    <property type="entry name" value="zinc finger protein 37 homolog"/>
    <property type="match status" value="1"/>
</dbReference>
<feature type="domain" description="C2H2-type" evidence="9">
    <location>
        <begin position="114"/>
        <end position="141"/>
    </location>
</feature>
<evidence type="ECO:0000256" key="2">
    <source>
        <dbReference type="ARBA" id="ARBA00022723"/>
    </source>
</evidence>
<evidence type="ECO:0000313" key="10">
    <source>
        <dbReference type="Ensembl" id="ENSCUSP00005018879.1"/>
    </source>
</evidence>
<evidence type="ECO:0000256" key="4">
    <source>
        <dbReference type="ARBA" id="ARBA00022771"/>
    </source>
</evidence>
<comment type="subcellular location">
    <subcellularLocation>
        <location evidence="1">Nucleus</location>
    </subcellularLocation>
</comment>
<feature type="region of interest" description="Disordered" evidence="8">
    <location>
        <begin position="27"/>
        <end position="46"/>
    </location>
</feature>
<evidence type="ECO:0000259" key="9">
    <source>
        <dbReference type="PROSITE" id="PS50157"/>
    </source>
</evidence>
<feature type="domain" description="C2H2-type" evidence="9">
    <location>
        <begin position="58"/>
        <end position="85"/>
    </location>
</feature>
<accession>A0A8C3UVT4</accession>
<dbReference type="Ensembl" id="ENSCUST00005019600.1">
    <property type="protein sequence ID" value="ENSCUSP00005018879.1"/>
    <property type="gene ID" value="ENSCUSG00005012117.1"/>
</dbReference>
<dbReference type="Pfam" id="PF00096">
    <property type="entry name" value="zf-C2H2"/>
    <property type="match status" value="3"/>
</dbReference>
<keyword evidence="6" id="KW-0539">Nucleus</keyword>
<dbReference type="InterPro" id="IPR036236">
    <property type="entry name" value="Znf_C2H2_sf"/>
</dbReference>